<gene>
    <name evidence="6" type="ORF">C0Z19_12170</name>
</gene>
<dbReference type="Pfam" id="PF03737">
    <property type="entry name" value="RraA-like"/>
    <property type="match status" value="1"/>
</dbReference>
<organism evidence="6 7">
    <name type="scientific">Trinickia soli</name>
    <dbReference type="NCBI Taxonomy" id="380675"/>
    <lineage>
        <taxon>Bacteria</taxon>
        <taxon>Pseudomonadati</taxon>
        <taxon>Pseudomonadota</taxon>
        <taxon>Betaproteobacteria</taxon>
        <taxon>Burkholderiales</taxon>
        <taxon>Burkholderiaceae</taxon>
        <taxon>Trinickia</taxon>
    </lineage>
</organism>
<accession>A0A2N7W6M0</accession>
<dbReference type="EMBL" id="PNYB01000008">
    <property type="protein sequence ID" value="PMS25053.1"/>
    <property type="molecule type" value="Genomic_DNA"/>
</dbReference>
<evidence type="ECO:0000256" key="4">
    <source>
        <dbReference type="ARBA" id="ARBA00030169"/>
    </source>
</evidence>
<reference evidence="6 7" key="1">
    <citation type="submission" date="2018-01" db="EMBL/GenBank/DDBJ databases">
        <title>Whole genome analyses suggest that Burkholderia sensu lato contains two further novel genera in the rhizoxinica-symbiotica group Mycetohabitans gen. nov., and Trinickia gen. nov.: implications for the evolution of diazotrophy and nodulation in the Burkholderiaceae.</title>
        <authorList>
            <person name="Estrada-de los Santos P."/>
            <person name="Palmer M."/>
            <person name="Chavez-Ramirez B."/>
            <person name="Beukes C."/>
            <person name="Steenkamp E.T."/>
            <person name="Hirsch A.M."/>
            <person name="Manyaka P."/>
            <person name="Maluk M."/>
            <person name="Lafos M."/>
            <person name="Crook M."/>
            <person name="Gross E."/>
            <person name="Simon M.F."/>
            <person name="Bueno dos Reis Junior F."/>
            <person name="Poole P.S."/>
            <person name="Venter S.N."/>
            <person name="James E.K."/>
        </authorList>
    </citation>
    <scope>NUCLEOTIDE SEQUENCE [LARGE SCALE GENOMIC DNA]</scope>
    <source>
        <strain evidence="6 7">GP25-8</strain>
    </source>
</reference>
<dbReference type="CDD" id="cd16841">
    <property type="entry name" value="RraA_family"/>
    <property type="match status" value="1"/>
</dbReference>
<dbReference type="InterPro" id="IPR005493">
    <property type="entry name" value="RraA/RraA-like"/>
</dbReference>
<name>A0A2N7W6M0_9BURK</name>
<evidence type="ECO:0000256" key="3">
    <source>
        <dbReference type="ARBA" id="ARBA00029596"/>
    </source>
</evidence>
<dbReference type="PANTHER" id="PTHR33254:SF4">
    <property type="entry name" value="4-HYDROXY-4-METHYL-2-OXOGLUTARATE ALDOLASE 3-RELATED"/>
    <property type="match status" value="1"/>
</dbReference>
<feature type="binding site" evidence="5">
    <location>
        <position position="113"/>
    </location>
    <ligand>
        <name>substrate</name>
    </ligand>
</feature>
<dbReference type="Gene3D" id="3.50.30.40">
    <property type="entry name" value="Ribonuclease E inhibitor RraA/RraA-like"/>
    <property type="match status" value="1"/>
</dbReference>
<evidence type="ECO:0000256" key="5">
    <source>
        <dbReference type="PIRSR" id="PIRSR605493-1"/>
    </source>
</evidence>
<keyword evidence="7" id="KW-1185">Reference proteome</keyword>
<sequence>MNELAAILPAAANLSTAEISDALDALRLPGSALGIGHIAGVTRIFGPAYTVRYGPVDQAAPGTVGDYLDDTPAGAVVVLDNAGRTDCTVWGGILSRIGAHRGIAGTVINGVCRDTFEADTAGYPLYALGRFMRTGKDRVQVEAVNAPVSLGDVRVAPGDIIAADQDGVVVVPAARAAEVFARALSLHEAEESIVQAALSGASLAEARQQARYHTLQRPERADA</sequence>
<dbReference type="RefSeq" id="WP_102610055.1">
    <property type="nucleotide sequence ID" value="NZ_CADIKD010000002.1"/>
</dbReference>
<dbReference type="GO" id="GO:0046872">
    <property type="term" value="F:metal ion binding"/>
    <property type="evidence" value="ECO:0007669"/>
    <property type="project" value="UniProtKB-KW"/>
</dbReference>
<protein>
    <recommendedName>
        <fullName evidence="2">Putative 4-hydroxy-4-methyl-2-oxoglutarate aldolase</fullName>
    </recommendedName>
    <alternativeName>
        <fullName evidence="3">Regulator of ribonuclease activity homolog</fullName>
    </alternativeName>
    <alternativeName>
        <fullName evidence="4">RraA-like protein</fullName>
    </alternativeName>
</protein>
<proteinExistence type="predicted"/>
<evidence type="ECO:0000256" key="1">
    <source>
        <dbReference type="ARBA" id="ARBA00001968"/>
    </source>
</evidence>
<feature type="binding site" evidence="5">
    <location>
        <position position="114"/>
    </location>
    <ligand>
        <name>Mg(2+)</name>
        <dbReference type="ChEBI" id="CHEBI:18420"/>
    </ligand>
</feature>
<comment type="cofactor">
    <cofactor evidence="5">
        <name>Mg(2+)</name>
        <dbReference type="ChEBI" id="CHEBI:18420"/>
    </cofactor>
</comment>
<dbReference type="SUPFAM" id="SSF89562">
    <property type="entry name" value="RraA-like"/>
    <property type="match status" value="1"/>
</dbReference>
<dbReference type="InterPro" id="IPR036704">
    <property type="entry name" value="RraA/RraA-like_sf"/>
</dbReference>
<evidence type="ECO:0000256" key="2">
    <source>
        <dbReference type="ARBA" id="ARBA00016549"/>
    </source>
</evidence>
<comment type="cofactor">
    <cofactor evidence="1">
        <name>a divalent metal cation</name>
        <dbReference type="ChEBI" id="CHEBI:60240"/>
    </cofactor>
</comment>
<dbReference type="AlphaFoldDB" id="A0A2N7W6M0"/>
<evidence type="ECO:0000313" key="6">
    <source>
        <dbReference type="EMBL" id="PMS25053.1"/>
    </source>
</evidence>
<comment type="caution">
    <text evidence="6">The sequence shown here is derived from an EMBL/GenBank/DDBJ whole genome shotgun (WGS) entry which is preliminary data.</text>
</comment>
<dbReference type="Proteomes" id="UP000235347">
    <property type="component" value="Unassembled WGS sequence"/>
</dbReference>
<dbReference type="PANTHER" id="PTHR33254">
    <property type="entry name" value="4-HYDROXY-4-METHYL-2-OXOGLUTARATE ALDOLASE 3-RELATED"/>
    <property type="match status" value="1"/>
</dbReference>
<keyword evidence="5" id="KW-0479">Metal-binding</keyword>
<feature type="binding site" evidence="5">
    <location>
        <begin position="91"/>
        <end position="94"/>
    </location>
    <ligand>
        <name>substrate</name>
    </ligand>
</feature>
<keyword evidence="5" id="KW-0460">Magnesium</keyword>
<evidence type="ECO:0000313" key="7">
    <source>
        <dbReference type="Proteomes" id="UP000235347"/>
    </source>
</evidence>